<dbReference type="RefSeq" id="WP_106293016.1">
    <property type="nucleotide sequence ID" value="NZ_PVTH01000005.1"/>
</dbReference>
<reference evidence="9 10" key="1">
    <citation type="submission" date="2018-03" db="EMBL/GenBank/DDBJ databases">
        <title>Genomic Encyclopedia of Type Strains, Phase III (KMG-III): the genomes of soil and plant-associated and newly described type strains.</title>
        <authorList>
            <person name="Whitman W."/>
        </authorList>
    </citation>
    <scope>NUCLEOTIDE SEQUENCE [LARGE SCALE GENOMIC DNA]</scope>
    <source>
        <strain evidence="9 10">CGMCC 1.9313</strain>
    </source>
</reference>
<keyword evidence="8" id="KW-0175">Coiled coil</keyword>
<evidence type="ECO:0000256" key="5">
    <source>
        <dbReference type="ARBA" id="ARBA00022692"/>
    </source>
</evidence>
<accession>A0A2T0U3W4</accession>
<evidence type="ECO:0000256" key="4">
    <source>
        <dbReference type="ARBA" id="ARBA00022452"/>
    </source>
</evidence>
<keyword evidence="10" id="KW-1185">Reference proteome</keyword>
<dbReference type="AlphaFoldDB" id="A0A2T0U3W4"/>
<keyword evidence="7" id="KW-0998">Cell outer membrane</keyword>
<keyword evidence="3" id="KW-0813">Transport</keyword>
<sequence>MNKTVHLFLIVFSVINTPNLFAQRSDTLRVELLDLFEMADKNNRVLKIACYNEELAEQEIQQQKNKLLPSVDVSFNFSYNGDGWLCDRDFTGGMNAPIPDFGNNFALQATQLIYGGGAVKTSIKAGELNLMISRLEKDDNKQDIRFMISGYYLELQRLQNQKKILQHNMLQTEKLLQQLRNKFSQGVSLRSAVTRYELQKQSHELGLIRLESSERIINNELVKTLSLPEGTKLLVSMDTPPVVEAAQLKTDWRALSQENAPVLSKMRLQVEKARLSEKLAQADSKPELFAFAADRLDGPITIEVPPLNKNLNYWYVGLGVKYNIASLYKSKPKLRASRIYRQMALEEKAIVEDKLTTDITTAIIRTEEAQKIYETKLKGVQLATENYTVVKNRYLDDLVLITEMLDAENSKIDAEMETANAQINIRFHHYQLRKLAGTL</sequence>
<dbReference type="Gene3D" id="1.20.1600.10">
    <property type="entry name" value="Outer membrane efflux proteins (OEP)"/>
    <property type="match status" value="1"/>
</dbReference>
<dbReference type="GO" id="GO:1990281">
    <property type="term" value="C:efflux pump complex"/>
    <property type="evidence" value="ECO:0007669"/>
    <property type="project" value="TreeGrafter"/>
</dbReference>
<evidence type="ECO:0000256" key="6">
    <source>
        <dbReference type="ARBA" id="ARBA00023136"/>
    </source>
</evidence>
<evidence type="ECO:0000313" key="10">
    <source>
        <dbReference type="Proteomes" id="UP000238034"/>
    </source>
</evidence>
<proteinExistence type="inferred from homology"/>
<feature type="coiled-coil region" evidence="8">
    <location>
        <begin position="148"/>
        <end position="182"/>
    </location>
</feature>
<dbReference type="GO" id="GO:0015562">
    <property type="term" value="F:efflux transmembrane transporter activity"/>
    <property type="evidence" value="ECO:0007669"/>
    <property type="project" value="InterPro"/>
</dbReference>
<dbReference type="Proteomes" id="UP000238034">
    <property type="component" value="Unassembled WGS sequence"/>
</dbReference>
<organism evidence="9 10">
    <name type="scientific">Arcticibacter pallidicorallinus</name>
    <dbReference type="NCBI Taxonomy" id="1259464"/>
    <lineage>
        <taxon>Bacteria</taxon>
        <taxon>Pseudomonadati</taxon>
        <taxon>Bacteroidota</taxon>
        <taxon>Sphingobacteriia</taxon>
        <taxon>Sphingobacteriales</taxon>
        <taxon>Sphingobacteriaceae</taxon>
        <taxon>Arcticibacter</taxon>
    </lineage>
</organism>
<dbReference type="OrthoDB" id="916581at2"/>
<evidence type="ECO:0000256" key="7">
    <source>
        <dbReference type="ARBA" id="ARBA00023237"/>
    </source>
</evidence>
<comment type="subcellular location">
    <subcellularLocation>
        <location evidence="1">Cell outer membrane</location>
    </subcellularLocation>
</comment>
<dbReference type="SUPFAM" id="SSF56954">
    <property type="entry name" value="Outer membrane efflux proteins (OEP)"/>
    <property type="match status" value="1"/>
</dbReference>
<dbReference type="EMBL" id="PVTH01000005">
    <property type="protein sequence ID" value="PRY52590.1"/>
    <property type="molecule type" value="Genomic_DNA"/>
</dbReference>
<evidence type="ECO:0000256" key="8">
    <source>
        <dbReference type="SAM" id="Coils"/>
    </source>
</evidence>
<gene>
    <name evidence="9" type="ORF">B0I27_10556</name>
</gene>
<dbReference type="PANTHER" id="PTHR30026">
    <property type="entry name" value="OUTER MEMBRANE PROTEIN TOLC"/>
    <property type="match status" value="1"/>
</dbReference>
<evidence type="ECO:0000256" key="3">
    <source>
        <dbReference type="ARBA" id="ARBA00022448"/>
    </source>
</evidence>
<evidence type="ECO:0000313" key="9">
    <source>
        <dbReference type="EMBL" id="PRY52590.1"/>
    </source>
</evidence>
<evidence type="ECO:0000256" key="2">
    <source>
        <dbReference type="ARBA" id="ARBA00007613"/>
    </source>
</evidence>
<dbReference type="InterPro" id="IPR003423">
    <property type="entry name" value="OMP_efflux"/>
</dbReference>
<dbReference type="GO" id="GO:0015288">
    <property type="term" value="F:porin activity"/>
    <property type="evidence" value="ECO:0007669"/>
    <property type="project" value="TreeGrafter"/>
</dbReference>
<protein>
    <submittedName>
        <fullName evidence="9">Outer membrane protein TolC</fullName>
    </submittedName>
</protein>
<name>A0A2T0U3W4_9SPHI</name>
<keyword evidence="4" id="KW-1134">Transmembrane beta strand</keyword>
<comment type="caution">
    <text evidence="9">The sequence shown here is derived from an EMBL/GenBank/DDBJ whole genome shotgun (WGS) entry which is preliminary data.</text>
</comment>
<comment type="similarity">
    <text evidence="2">Belongs to the outer membrane factor (OMF) (TC 1.B.17) family.</text>
</comment>
<dbReference type="PANTHER" id="PTHR30026:SF23">
    <property type="entry name" value="TO APRF-PUTATIVE OUTER MEMBRANE EFFLUX PROTEIN OR SECRETED ALKALINE PHOSPHATASE-RELATED"/>
    <property type="match status" value="1"/>
</dbReference>
<keyword evidence="6" id="KW-0472">Membrane</keyword>
<dbReference type="GO" id="GO:0009279">
    <property type="term" value="C:cell outer membrane"/>
    <property type="evidence" value="ECO:0007669"/>
    <property type="project" value="UniProtKB-SubCell"/>
</dbReference>
<dbReference type="InterPro" id="IPR051906">
    <property type="entry name" value="TolC-like"/>
</dbReference>
<keyword evidence="5" id="KW-0812">Transmembrane</keyword>
<evidence type="ECO:0000256" key="1">
    <source>
        <dbReference type="ARBA" id="ARBA00004442"/>
    </source>
</evidence>
<dbReference type="Pfam" id="PF02321">
    <property type="entry name" value="OEP"/>
    <property type="match status" value="1"/>
</dbReference>